<sequence>MKDMKRKQILFSVLLLFSVVATQAARVDTIMVKSPSMNKEVQVVYVLPDKALGEEAEACPVVYLLHGYGGNARSWVGLKPELPKIADEKGIIFVCPDGKNSWYWDSPKNQAYRYETFVASELVKYTDKNYATIPEKKGRAITGLSMGGHGALWLAIRHKEIFGAGGSTSGGVDIRPFPKNWEMNKQLGDYESDKALWDQHTVITQVDKIKDGDLALIIDCGEQDFFLEVNKALHKVLLEKNISHDFITRPGGHNGQYWNNSIDYQILFFDKFFKK</sequence>
<dbReference type="EMBL" id="LTDF01000046">
    <property type="protein sequence ID" value="KXT54190.1"/>
    <property type="molecule type" value="Genomic_DNA"/>
</dbReference>
<dbReference type="InterPro" id="IPR029058">
    <property type="entry name" value="AB_hydrolase_fold"/>
</dbReference>
<dbReference type="GO" id="GO:0016747">
    <property type="term" value="F:acyltransferase activity, transferring groups other than amino-acyl groups"/>
    <property type="evidence" value="ECO:0007669"/>
    <property type="project" value="TreeGrafter"/>
</dbReference>
<dbReference type="PANTHER" id="PTHR48098">
    <property type="entry name" value="ENTEROCHELIN ESTERASE-RELATED"/>
    <property type="match status" value="1"/>
</dbReference>
<evidence type="ECO:0000313" key="2">
    <source>
        <dbReference type="EMBL" id="KXT54190.1"/>
    </source>
</evidence>
<dbReference type="InterPro" id="IPR000801">
    <property type="entry name" value="Esterase-like"/>
</dbReference>
<dbReference type="Proteomes" id="UP000070319">
    <property type="component" value="Unassembled WGS sequence"/>
</dbReference>
<proteinExistence type="predicted"/>
<feature type="signal peptide" evidence="1">
    <location>
        <begin position="1"/>
        <end position="24"/>
    </location>
</feature>
<feature type="chain" id="PRO_5007487496" evidence="1">
    <location>
        <begin position="25"/>
        <end position="275"/>
    </location>
</feature>
<dbReference type="PANTHER" id="PTHR48098:SF1">
    <property type="entry name" value="DIACYLGLYCEROL ACYLTRANSFERASE_MYCOLYLTRANSFERASE AG85A"/>
    <property type="match status" value="1"/>
</dbReference>
<organism evidence="2">
    <name type="scientific">Bacteroides intestinalis</name>
    <dbReference type="NCBI Taxonomy" id="329854"/>
    <lineage>
        <taxon>Bacteria</taxon>
        <taxon>Pseudomonadati</taxon>
        <taxon>Bacteroidota</taxon>
        <taxon>Bacteroidia</taxon>
        <taxon>Bacteroidales</taxon>
        <taxon>Bacteroidaceae</taxon>
        <taxon>Bacteroides</taxon>
    </lineage>
</organism>
<dbReference type="AlphaFoldDB" id="A0A139LRZ1"/>
<reference evidence="2 3" key="1">
    <citation type="submission" date="2016-02" db="EMBL/GenBank/DDBJ databases">
        <authorList>
            <person name="Wen L."/>
            <person name="He K."/>
            <person name="Yang H."/>
        </authorList>
    </citation>
    <scope>NUCLEOTIDE SEQUENCE [LARGE SCALE GENOMIC DNA]</scope>
    <source>
        <strain evidence="2 3">KLE1704</strain>
    </source>
</reference>
<comment type="caution">
    <text evidence="2">The sequence shown here is derived from an EMBL/GenBank/DDBJ whole genome shotgun (WGS) entry which is preliminary data.</text>
</comment>
<evidence type="ECO:0000256" key="1">
    <source>
        <dbReference type="SAM" id="SignalP"/>
    </source>
</evidence>
<accession>A0A139LRZ1</accession>
<dbReference type="SUPFAM" id="SSF53474">
    <property type="entry name" value="alpha/beta-Hydrolases"/>
    <property type="match status" value="1"/>
</dbReference>
<evidence type="ECO:0000313" key="3">
    <source>
        <dbReference type="Proteomes" id="UP000070319"/>
    </source>
</evidence>
<name>A0A139LRZ1_9BACE</name>
<protein>
    <submittedName>
        <fullName evidence="2">Putative esterase</fullName>
    </submittedName>
</protein>
<keyword evidence="1" id="KW-0732">Signal</keyword>
<dbReference type="InterPro" id="IPR050583">
    <property type="entry name" value="Mycobacterial_A85_antigen"/>
</dbReference>
<gene>
    <name evidence="2" type="ORF">HMPREF2531_01002</name>
</gene>
<dbReference type="Pfam" id="PF00756">
    <property type="entry name" value="Esterase"/>
    <property type="match status" value="1"/>
</dbReference>
<dbReference type="PATRIC" id="fig|329854.7.peg.1014"/>
<dbReference type="Gene3D" id="3.40.50.1820">
    <property type="entry name" value="alpha/beta hydrolase"/>
    <property type="match status" value="1"/>
</dbReference>